<evidence type="ECO:0000313" key="2">
    <source>
        <dbReference type="Proteomes" id="UP000518266"/>
    </source>
</evidence>
<comment type="caution">
    <text evidence="1">The sequence shown here is derived from an EMBL/GenBank/DDBJ whole genome shotgun (WGS) entry which is preliminary data.</text>
</comment>
<dbReference type="EMBL" id="JAAKFY010000004">
    <property type="protein sequence ID" value="KAF3858314.1"/>
    <property type="molecule type" value="Genomic_DNA"/>
</dbReference>
<dbReference type="Proteomes" id="UP000518266">
    <property type="component" value="Unassembled WGS sequence"/>
</dbReference>
<organism evidence="1 2">
    <name type="scientific">Dissostichus mawsoni</name>
    <name type="common">Antarctic cod</name>
    <dbReference type="NCBI Taxonomy" id="36200"/>
    <lineage>
        <taxon>Eukaryota</taxon>
        <taxon>Metazoa</taxon>
        <taxon>Chordata</taxon>
        <taxon>Craniata</taxon>
        <taxon>Vertebrata</taxon>
        <taxon>Euteleostomi</taxon>
        <taxon>Actinopterygii</taxon>
        <taxon>Neopterygii</taxon>
        <taxon>Teleostei</taxon>
        <taxon>Neoteleostei</taxon>
        <taxon>Acanthomorphata</taxon>
        <taxon>Eupercaria</taxon>
        <taxon>Perciformes</taxon>
        <taxon>Notothenioidei</taxon>
        <taxon>Nototheniidae</taxon>
        <taxon>Dissostichus</taxon>
    </lineage>
</organism>
<protein>
    <submittedName>
        <fullName evidence="1">Uncharacterized protein</fullName>
    </submittedName>
</protein>
<reference evidence="1 2" key="1">
    <citation type="submission" date="2020-03" db="EMBL/GenBank/DDBJ databases">
        <title>Dissostichus mawsoni Genome sequencing and assembly.</title>
        <authorList>
            <person name="Park H."/>
        </authorList>
    </citation>
    <scope>NUCLEOTIDE SEQUENCE [LARGE SCALE GENOMIC DNA]</scope>
    <source>
        <strain evidence="1">DM0001</strain>
        <tissue evidence="1">Muscle</tissue>
    </source>
</reference>
<gene>
    <name evidence="1" type="ORF">F7725_011515</name>
</gene>
<proteinExistence type="predicted"/>
<name>A0A7J5Z931_DISMA</name>
<keyword evidence="2" id="KW-1185">Reference proteome</keyword>
<accession>A0A7J5Z931</accession>
<sequence>MKLKAMGPGAADFQLDMGNANSLHLIQDDYYSHNHADHNGCCPNHGADHHDADHHNLPILSKSLLPSRIPRSEIYGPPLNIFIPSVAIFPARVLSPSPNPDICSTLSIQRVFMGDNDVDMDEEEEEEVVRRKATTGLWWGNVVEKMATVTH</sequence>
<dbReference type="AlphaFoldDB" id="A0A7J5Z931"/>
<evidence type="ECO:0000313" key="1">
    <source>
        <dbReference type="EMBL" id="KAF3858314.1"/>
    </source>
</evidence>